<evidence type="ECO:0000256" key="3">
    <source>
        <dbReference type="ARBA" id="ARBA00022723"/>
    </source>
</evidence>
<dbReference type="RefSeq" id="WP_146919826.1">
    <property type="nucleotide sequence ID" value="NZ_CP042430.1"/>
</dbReference>
<dbReference type="PANTHER" id="PTHR43579">
    <property type="match status" value="1"/>
</dbReference>
<evidence type="ECO:0000256" key="2">
    <source>
        <dbReference type="ARBA" id="ARBA00022670"/>
    </source>
</evidence>
<sequence>MTRHGPSHRILPPGLLYRLARTGDAEVRRAALDTLALDGRLRLARAEAAGRRGGRAAQPVTHARVGGRPNRVIYDQQHAETQTPGVVVRAEGQPAPADPAANQAYDGLGATYDFWWSVFGRDSIDGQGMMLQGLIHFGEAYDNAFYDGAGHMVFGDGDGRLLTQTTAGVDVIGHELTHGITQHEANLVYSGQSGALNESISDVFGVQVKQRLLGQDTAASDWLIGADIVGPELAPALRSMRAPGTANRHDDQPATMDGYVAGGDVHTNSGIPNHAFYVAATTLGGHAWDAAGPIWYAALTDASLSPNATFTAFAALTVRHAVQRHGATSAEAEAVRAGWEAVKVAAA</sequence>
<dbReference type="OrthoDB" id="291295at2"/>
<evidence type="ECO:0000256" key="7">
    <source>
        <dbReference type="PIRSR" id="PIRSR623612-1"/>
    </source>
</evidence>
<dbReference type="Gene3D" id="3.10.170.10">
    <property type="match status" value="1"/>
</dbReference>
<feature type="active site" evidence="7">
    <location>
        <position position="175"/>
    </location>
</feature>
<dbReference type="GO" id="GO:0005576">
    <property type="term" value="C:extracellular region"/>
    <property type="evidence" value="ECO:0007669"/>
    <property type="project" value="UniProtKB-SubCell"/>
</dbReference>
<keyword evidence="3" id="KW-0479">Metal-binding</keyword>
<feature type="active site" description="Proton donor" evidence="7">
    <location>
        <position position="266"/>
    </location>
</feature>
<dbReference type="CDD" id="cd09597">
    <property type="entry name" value="M4_TLP"/>
    <property type="match status" value="1"/>
</dbReference>
<evidence type="ECO:0000313" key="12">
    <source>
        <dbReference type="Proteomes" id="UP000321805"/>
    </source>
</evidence>
<evidence type="ECO:0000256" key="6">
    <source>
        <dbReference type="ARBA" id="ARBA00023049"/>
    </source>
</evidence>
<dbReference type="Proteomes" id="UP000321805">
    <property type="component" value="Chromosome"/>
</dbReference>
<name>A0A5B8U5G6_9ACTN</name>
<evidence type="ECO:0000256" key="5">
    <source>
        <dbReference type="ARBA" id="ARBA00022833"/>
    </source>
</evidence>
<dbReference type="PRINTS" id="PR00730">
    <property type="entry name" value="THERMOLYSIN"/>
</dbReference>
<comment type="cofactor">
    <cofactor evidence="8">
        <name>Zn(2+)</name>
        <dbReference type="ChEBI" id="CHEBI:29105"/>
    </cofactor>
</comment>
<comment type="subcellular location">
    <subcellularLocation>
        <location evidence="8">Secreted</location>
    </subcellularLocation>
</comment>
<keyword evidence="5 8" id="KW-0862">Zinc</keyword>
<dbReference type="PANTHER" id="PTHR43579:SF1">
    <property type="entry name" value="NEUTRAL METALLOPROTEINASE"/>
    <property type="match status" value="1"/>
</dbReference>
<dbReference type="InterPro" id="IPR052759">
    <property type="entry name" value="Metalloprotease_M4"/>
</dbReference>
<keyword evidence="8" id="KW-0964">Secreted</keyword>
<comment type="similarity">
    <text evidence="1 8">Belongs to the peptidase M4 family.</text>
</comment>
<dbReference type="GO" id="GO:0046872">
    <property type="term" value="F:metal ion binding"/>
    <property type="evidence" value="ECO:0007669"/>
    <property type="project" value="UniProtKB-UniRule"/>
</dbReference>
<dbReference type="EMBL" id="CP042430">
    <property type="protein sequence ID" value="QEC48369.1"/>
    <property type="molecule type" value="Genomic_DNA"/>
</dbReference>
<keyword evidence="6 8" id="KW-0482">Metalloprotease</keyword>
<feature type="domain" description="Peptidase M4 C-terminal" evidence="10">
    <location>
        <begin position="185"/>
        <end position="344"/>
    </location>
</feature>
<organism evidence="11 12">
    <name type="scientific">Baekduia soli</name>
    <dbReference type="NCBI Taxonomy" id="496014"/>
    <lineage>
        <taxon>Bacteria</taxon>
        <taxon>Bacillati</taxon>
        <taxon>Actinomycetota</taxon>
        <taxon>Thermoleophilia</taxon>
        <taxon>Solirubrobacterales</taxon>
        <taxon>Baekduiaceae</taxon>
        <taxon>Baekduia</taxon>
    </lineage>
</organism>
<evidence type="ECO:0000256" key="1">
    <source>
        <dbReference type="ARBA" id="ARBA00009388"/>
    </source>
</evidence>
<dbReference type="InterPro" id="IPR027268">
    <property type="entry name" value="Peptidase_M4/M1_CTD_sf"/>
</dbReference>
<keyword evidence="4 8" id="KW-0378">Hydrolase</keyword>
<keyword evidence="12" id="KW-1185">Reference proteome</keyword>
<dbReference type="SUPFAM" id="SSF55486">
    <property type="entry name" value="Metalloproteases ('zincins'), catalytic domain"/>
    <property type="match status" value="1"/>
</dbReference>
<dbReference type="Pfam" id="PF02868">
    <property type="entry name" value="Peptidase_M4_C"/>
    <property type="match status" value="1"/>
</dbReference>
<dbReference type="GO" id="GO:0006508">
    <property type="term" value="P:proteolysis"/>
    <property type="evidence" value="ECO:0007669"/>
    <property type="project" value="UniProtKB-KW"/>
</dbReference>
<dbReference type="Pfam" id="PF01447">
    <property type="entry name" value="Peptidase_M4"/>
    <property type="match status" value="1"/>
</dbReference>
<gene>
    <name evidence="11" type="ORF">FSW04_12855</name>
</gene>
<accession>A0A5B8U5G6</accession>
<reference evidence="11 12" key="1">
    <citation type="journal article" date="2018" name="J. Microbiol.">
        <title>Baekduia soli gen. nov., sp. nov., a novel bacterium isolated from the soil of Baekdu Mountain and proposal of a novel family name, Baekduiaceae fam. nov.</title>
        <authorList>
            <person name="An D.S."/>
            <person name="Siddiqi M.Z."/>
            <person name="Kim K.H."/>
            <person name="Yu H.S."/>
            <person name="Im W.T."/>
        </authorList>
    </citation>
    <scope>NUCLEOTIDE SEQUENCE [LARGE SCALE GENOMIC DNA]</scope>
    <source>
        <strain evidence="11 12">BR7-21</strain>
    </source>
</reference>
<evidence type="ECO:0000256" key="8">
    <source>
        <dbReference type="RuleBase" id="RU366073"/>
    </source>
</evidence>
<comment type="function">
    <text evidence="8">Extracellular zinc metalloprotease.</text>
</comment>
<dbReference type="InterPro" id="IPR023612">
    <property type="entry name" value="Peptidase_M4"/>
</dbReference>
<proteinExistence type="inferred from homology"/>
<dbReference type="InterPro" id="IPR013856">
    <property type="entry name" value="Peptidase_M4_domain"/>
</dbReference>
<evidence type="ECO:0000259" key="9">
    <source>
        <dbReference type="Pfam" id="PF01447"/>
    </source>
</evidence>
<feature type="domain" description="Peptidase M4" evidence="9">
    <location>
        <begin position="97"/>
        <end position="182"/>
    </location>
</feature>
<evidence type="ECO:0000259" key="10">
    <source>
        <dbReference type="Pfam" id="PF02868"/>
    </source>
</evidence>
<keyword evidence="2 8" id="KW-0645">Protease</keyword>
<evidence type="ECO:0000313" key="11">
    <source>
        <dbReference type="EMBL" id="QEC48369.1"/>
    </source>
</evidence>
<evidence type="ECO:0000256" key="4">
    <source>
        <dbReference type="ARBA" id="ARBA00022801"/>
    </source>
</evidence>
<protein>
    <recommendedName>
        <fullName evidence="8">Neutral metalloproteinase</fullName>
        <ecNumber evidence="8">3.4.24.-</ecNumber>
    </recommendedName>
</protein>
<dbReference type="EC" id="3.4.24.-" evidence="8"/>
<dbReference type="InterPro" id="IPR001570">
    <property type="entry name" value="Peptidase_M4_C_domain"/>
</dbReference>
<dbReference type="AlphaFoldDB" id="A0A5B8U5G6"/>
<dbReference type="KEGG" id="bsol:FSW04_12855"/>
<dbReference type="GO" id="GO:0004222">
    <property type="term" value="F:metalloendopeptidase activity"/>
    <property type="evidence" value="ECO:0007669"/>
    <property type="project" value="UniProtKB-UniRule"/>
</dbReference>
<dbReference type="Gene3D" id="1.10.390.10">
    <property type="entry name" value="Neutral Protease Domain 2"/>
    <property type="match status" value="1"/>
</dbReference>